<dbReference type="AlphaFoldDB" id="A0A1Z5K7P9"/>
<keyword evidence="12" id="KW-1185">Reference proteome</keyword>
<keyword evidence="7 9" id="KW-0472">Membrane</keyword>
<feature type="compositionally biased region" description="Basic and acidic residues" evidence="8">
    <location>
        <begin position="1"/>
        <end position="11"/>
    </location>
</feature>
<keyword evidence="2" id="KW-0813">Transport</keyword>
<keyword evidence="5 11" id="KW-0067">ATP-binding</keyword>
<keyword evidence="3 9" id="KW-0812">Transmembrane</keyword>
<sequence>MTDSSSQRDESESASTPAIADAPTEDAVFDMPSCMPGEALYNCDLLTPEEYKNATNTGAQLIQLVSEMLRTVDESIRESEAKGENRLSMNETLTDLLVATEVPPERPTIQLAVKHAPEQYLPSADDSHRSSASFSGFPDKFPESIRETLPPEADPFAIREGMTLAWKDVNLTVKGRGKIPDRRILQNVWGEVPKKETTAIMGSSGAGKTSLMNVLSGRTASGGNVQVKANITLDQVPADPTKIGVRQMIAFVAQDDSLQVTATPREAIRFSAKLRLGRSLTDDQLDIMTQCMLHELGLTACADTIVGGPLIKGISGGERKRTSVGVELVVKPAMLFLDEPTSGLDSFSAVQLCQLLKKVARVGASVMFTIHQPSSRIFREFDQLILLNKGRVMYQGPVSTIADYFGARGHPCPRNYNPADWIMKVAQKVPIQELEEAGFFPKDERKETVTNEVDTSELLVLRNQSIPQAKEKPPTMATEISMLIWRELVHIRRAKSVTVARIIQSIVLASVIGLIFFDVGNAPNDSVSNLQGHFGAIIMVATIIMMGPAQAALLSFPDERPVFLREYSTKHYSVSSYFLSRLSIEAMMGALQSMLTTLICYFAIDFRGSFINYYGACFTLAMGSTAIAVILGAAAGSSSKIATAALPLVLLPQMLFVGYFVSPELIPVWLRWIQYICPMTYATRILLVSEFETCEESFLSKIYCQSLLDNTGADPDEVLWYWCILIGQFVVFRLIALAILHKSAQRFY</sequence>
<evidence type="ECO:0000259" key="10">
    <source>
        <dbReference type="PROSITE" id="PS50893"/>
    </source>
</evidence>
<dbReference type="InParanoid" id="A0A1Z5K7P9"/>
<feature type="transmembrane region" description="Helical" evidence="9">
    <location>
        <begin position="578"/>
        <end position="604"/>
    </location>
</feature>
<dbReference type="GO" id="GO:0016887">
    <property type="term" value="F:ATP hydrolysis activity"/>
    <property type="evidence" value="ECO:0007669"/>
    <property type="project" value="InterPro"/>
</dbReference>
<reference evidence="11 12" key="1">
    <citation type="journal article" date="2015" name="Plant Cell">
        <title>Oil accumulation by the oleaginous diatom Fistulifera solaris as revealed by the genome and transcriptome.</title>
        <authorList>
            <person name="Tanaka T."/>
            <person name="Maeda Y."/>
            <person name="Veluchamy A."/>
            <person name="Tanaka M."/>
            <person name="Abida H."/>
            <person name="Marechal E."/>
            <person name="Bowler C."/>
            <person name="Muto M."/>
            <person name="Sunaga Y."/>
            <person name="Tanaka M."/>
            <person name="Yoshino T."/>
            <person name="Taniguchi T."/>
            <person name="Fukuda Y."/>
            <person name="Nemoto M."/>
            <person name="Matsumoto M."/>
            <person name="Wong P.S."/>
            <person name="Aburatani S."/>
            <person name="Fujibuchi W."/>
        </authorList>
    </citation>
    <scope>NUCLEOTIDE SEQUENCE [LARGE SCALE GENOMIC DNA]</scope>
    <source>
        <strain evidence="11 12">JPCC DA0580</strain>
    </source>
</reference>
<evidence type="ECO:0000256" key="6">
    <source>
        <dbReference type="ARBA" id="ARBA00022989"/>
    </source>
</evidence>
<dbReference type="Pfam" id="PF00005">
    <property type="entry name" value="ABC_tran"/>
    <property type="match status" value="1"/>
</dbReference>
<dbReference type="InterPro" id="IPR050352">
    <property type="entry name" value="ABCG_transporters"/>
</dbReference>
<gene>
    <name evidence="11" type="ORF">FisN_22Hh080</name>
</gene>
<dbReference type="Proteomes" id="UP000198406">
    <property type="component" value="Unassembled WGS sequence"/>
</dbReference>
<feature type="transmembrane region" description="Helical" evidence="9">
    <location>
        <begin position="641"/>
        <end position="661"/>
    </location>
</feature>
<dbReference type="PROSITE" id="PS50893">
    <property type="entry name" value="ABC_TRANSPORTER_2"/>
    <property type="match status" value="1"/>
</dbReference>
<dbReference type="SUPFAM" id="SSF52540">
    <property type="entry name" value="P-loop containing nucleoside triphosphate hydrolases"/>
    <property type="match status" value="1"/>
</dbReference>
<dbReference type="GO" id="GO:0005524">
    <property type="term" value="F:ATP binding"/>
    <property type="evidence" value="ECO:0007669"/>
    <property type="project" value="UniProtKB-KW"/>
</dbReference>
<evidence type="ECO:0000256" key="3">
    <source>
        <dbReference type="ARBA" id="ARBA00022692"/>
    </source>
</evidence>
<evidence type="ECO:0000313" key="12">
    <source>
        <dbReference type="Proteomes" id="UP000198406"/>
    </source>
</evidence>
<evidence type="ECO:0000256" key="9">
    <source>
        <dbReference type="SAM" id="Phobius"/>
    </source>
</evidence>
<comment type="caution">
    <text evidence="11">The sequence shown here is derived from an EMBL/GenBank/DDBJ whole genome shotgun (WGS) entry which is preliminary data.</text>
</comment>
<dbReference type="InterPro" id="IPR027417">
    <property type="entry name" value="P-loop_NTPase"/>
</dbReference>
<feature type="region of interest" description="Disordered" evidence="8">
    <location>
        <begin position="1"/>
        <end position="26"/>
    </location>
</feature>
<dbReference type="GO" id="GO:0140359">
    <property type="term" value="F:ABC-type transporter activity"/>
    <property type="evidence" value="ECO:0007669"/>
    <property type="project" value="InterPro"/>
</dbReference>
<dbReference type="EMBL" id="BDSP01000181">
    <property type="protein sequence ID" value="GAX22290.1"/>
    <property type="molecule type" value="Genomic_DNA"/>
</dbReference>
<feature type="domain" description="ABC transporter" evidence="10">
    <location>
        <begin position="164"/>
        <end position="414"/>
    </location>
</feature>
<dbReference type="InterPro" id="IPR003439">
    <property type="entry name" value="ABC_transporter-like_ATP-bd"/>
</dbReference>
<dbReference type="OrthoDB" id="66620at2759"/>
<evidence type="ECO:0000256" key="4">
    <source>
        <dbReference type="ARBA" id="ARBA00022741"/>
    </source>
</evidence>
<dbReference type="Pfam" id="PF19055">
    <property type="entry name" value="ABC2_membrane_7"/>
    <property type="match status" value="1"/>
</dbReference>
<evidence type="ECO:0000256" key="5">
    <source>
        <dbReference type="ARBA" id="ARBA00022840"/>
    </source>
</evidence>
<evidence type="ECO:0000256" key="2">
    <source>
        <dbReference type="ARBA" id="ARBA00022448"/>
    </source>
</evidence>
<feature type="transmembrane region" description="Helical" evidence="9">
    <location>
        <begin position="610"/>
        <end position="634"/>
    </location>
</feature>
<accession>A0A1Z5K7P9</accession>
<dbReference type="SMART" id="SM00382">
    <property type="entry name" value="AAA"/>
    <property type="match status" value="1"/>
</dbReference>
<evidence type="ECO:0000256" key="8">
    <source>
        <dbReference type="SAM" id="MobiDB-lite"/>
    </source>
</evidence>
<feature type="transmembrane region" description="Helical" evidence="9">
    <location>
        <begin position="719"/>
        <end position="740"/>
    </location>
</feature>
<evidence type="ECO:0000256" key="1">
    <source>
        <dbReference type="ARBA" id="ARBA00004141"/>
    </source>
</evidence>
<comment type="subcellular location">
    <subcellularLocation>
        <location evidence="1">Membrane</location>
        <topology evidence="1">Multi-pass membrane protein</topology>
    </subcellularLocation>
</comment>
<name>A0A1Z5K7P9_FISSO</name>
<organism evidence="11 12">
    <name type="scientific">Fistulifera solaris</name>
    <name type="common">Oleaginous diatom</name>
    <dbReference type="NCBI Taxonomy" id="1519565"/>
    <lineage>
        <taxon>Eukaryota</taxon>
        <taxon>Sar</taxon>
        <taxon>Stramenopiles</taxon>
        <taxon>Ochrophyta</taxon>
        <taxon>Bacillariophyta</taxon>
        <taxon>Bacillariophyceae</taxon>
        <taxon>Bacillariophycidae</taxon>
        <taxon>Naviculales</taxon>
        <taxon>Naviculaceae</taxon>
        <taxon>Fistulifera</taxon>
    </lineage>
</organism>
<dbReference type="Pfam" id="PF01061">
    <property type="entry name" value="ABC2_membrane"/>
    <property type="match status" value="1"/>
</dbReference>
<dbReference type="PANTHER" id="PTHR48041:SF139">
    <property type="entry name" value="PROTEIN SCARLET"/>
    <property type="match status" value="1"/>
</dbReference>
<dbReference type="PANTHER" id="PTHR48041">
    <property type="entry name" value="ABC TRANSPORTER G FAMILY MEMBER 28"/>
    <property type="match status" value="1"/>
</dbReference>
<feature type="transmembrane region" description="Helical" evidence="9">
    <location>
        <begin position="537"/>
        <end position="557"/>
    </location>
</feature>
<dbReference type="GO" id="GO:0016020">
    <property type="term" value="C:membrane"/>
    <property type="evidence" value="ECO:0007669"/>
    <property type="project" value="UniProtKB-SubCell"/>
</dbReference>
<evidence type="ECO:0000313" key="11">
    <source>
        <dbReference type="EMBL" id="GAX22290.1"/>
    </source>
</evidence>
<dbReference type="InterPro" id="IPR003593">
    <property type="entry name" value="AAA+_ATPase"/>
</dbReference>
<proteinExistence type="predicted"/>
<protein>
    <submittedName>
        <fullName evidence="11">ATP-binding cassette, subfamily G (WHITE), member 2</fullName>
    </submittedName>
</protein>
<keyword evidence="4" id="KW-0547">Nucleotide-binding</keyword>
<keyword evidence="6 9" id="KW-1133">Transmembrane helix</keyword>
<dbReference type="InterPro" id="IPR013525">
    <property type="entry name" value="ABC2_TM"/>
</dbReference>
<feature type="transmembrane region" description="Helical" evidence="9">
    <location>
        <begin position="498"/>
        <end position="517"/>
    </location>
</feature>
<evidence type="ECO:0000256" key="7">
    <source>
        <dbReference type="ARBA" id="ARBA00023136"/>
    </source>
</evidence>
<dbReference type="Gene3D" id="3.40.50.300">
    <property type="entry name" value="P-loop containing nucleotide triphosphate hydrolases"/>
    <property type="match status" value="1"/>
</dbReference>
<dbReference type="InterPro" id="IPR043926">
    <property type="entry name" value="ABCG_dom"/>
</dbReference>